<protein>
    <recommendedName>
        <fullName evidence="1">Stage 0 sporulation protein A homolog</fullName>
    </recommendedName>
</protein>
<reference evidence="7" key="1">
    <citation type="submission" date="2017-06" db="EMBL/GenBank/DDBJ databases">
        <authorList>
            <person name="Varghese N."/>
            <person name="Submissions S."/>
        </authorList>
    </citation>
    <scope>NUCLEOTIDE SEQUENCE [LARGE SCALE GENOMIC DNA]</scope>
    <source>
        <strain evidence="7">SCA</strain>
    </source>
</reference>
<dbReference type="PROSITE" id="PS50110">
    <property type="entry name" value="RESPONSE_REGULATORY"/>
    <property type="match status" value="1"/>
</dbReference>
<feature type="domain" description="HTH LytTR-type" evidence="5">
    <location>
        <begin position="139"/>
        <end position="245"/>
    </location>
</feature>
<evidence type="ECO:0000259" key="5">
    <source>
        <dbReference type="PROSITE" id="PS50930"/>
    </source>
</evidence>
<evidence type="ECO:0000313" key="6">
    <source>
        <dbReference type="EMBL" id="SNS57184.1"/>
    </source>
</evidence>
<dbReference type="SMART" id="SM00850">
    <property type="entry name" value="LytTR"/>
    <property type="match status" value="1"/>
</dbReference>
<name>A0A239FMM2_9FIRM</name>
<dbReference type="Proteomes" id="UP000198304">
    <property type="component" value="Unassembled WGS sequence"/>
</dbReference>
<dbReference type="PROSITE" id="PS50930">
    <property type="entry name" value="HTH_LYTTR"/>
    <property type="match status" value="1"/>
</dbReference>
<dbReference type="InterPro" id="IPR011006">
    <property type="entry name" value="CheY-like_superfamily"/>
</dbReference>
<dbReference type="InterPro" id="IPR007492">
    <property type="entry name" value="LytTR_DNA-bd_dom"/>
</dbReference>
<dbReference type="OrthoDB" id="9809318at2"/>
<feature type="domain" description="Response regulatory" evidence="4">
    <location>
        <begin position="3"/>
        <end position="120"/>
    </location>
</feature>
<accession>A0A239FMM2</accession>
<dbReference type="GO" id="GO:0000156">
    <property type="term" value="F:phosphorelay response regulator activity"/>
    <property type="evidence" value="ECO:0007669"/>
    <property type="project" value="InterPro"/>
</dbReference>
<proteinExistence type="predicted"/>
<dbReference type="Gene3D" id="3.40.50.2300">
    <property type="match status" value="1"/>
</dbReference>
<dbReference type="Gene3D" id="2.40.50.1020">
    <property type="entry name" value="LytTr DNA-binding domain"/>
    <property type="match status" value="1"/>
</dbReference>
<dbReference type="InterPro" id="IPR046947">
    <property type="entry name" value="LytR-like"/>
</dbReference>
<comment type="function">
    <text evidence="2">May play the central regulatory role in sporulation. It may be an element of the effector pathway responsible for the activation of sporulation genes in response to nutritional stress. Spo0A may act in concert with spo0H (a sigma factor) to control the expression of some genes that are critical to the sporulation process.</text>
</comment>
<dbReference type="Pfam" id="PF00072">
    <property type="entry name" value="Response_reg"/>
    <property type="match status" value="1"/>
</dbReference>
<evidence type="ECO:0000259" key="4">
    <source>
        <dbReference type="PROSITE" id="PS50110"/>
    </source>
</evidence>
<sequence>MGKILLLEDEHYTRRFIKKILLENPLVSEVFDTEKGNEAIRFAKKYQPDIALLDIELDENEKLSGLEVAKVIKHVSLETEFVFITGYSKYALESFSVHPYDYILKPINIGHMMEVISFLVNKVEQSNGINKNTKNTNKIVVKNKNERFFIPTEEIIFIEAQNKNISFHCADAIYTTQGITLAELEKQLGDNFARVHKSFIVNKNKIRKIKEVGNRSYYEIRFLETNKLAFMSRNKFETLKDNLISI</sequence>
<dbReference type="Pfam" id="PF04397">
    <property type="entry name" value="LytTR"/>
    <property type="match status" value="1"/>
</dbReference>
<dbReference type="PANTHER" id="PTHR37299:SF1">
    <property type="entry name" value="STAGE 0 SPORULATION PROTEIN A HOMOLOG"/>
    <property type="match status" value="1"/>
</dbReference>
<dbReference type="SUPFAM" id="SSF52172">
    <property type="entry name" value="CheY-like"/>
    <property type="match status" value="1"/>
</dbReference>
<evidence type="ECO:0000256" key="1">
    <source>
        <dbReference type="ARBA" id="ARBA00018672"/>
    </source>
</evidence>
<keyword evidence="7" id="KW-1185">Reference proteome</keyword>
<dbReference type="EMBL" id="FZOJ01000013">
    <property type="protein sequence ID" value="SNS57184.1"/>
    <property type="molecule type" value="Genomic_DNA"/>
</dbReference>
<dbReference type="GO" id="GO:0003677">
    <property type="term" value="F:DNA binding"/>
    <property type="evidence" value="ECO:0007669"/>
    <property type="project" value="InterPro"/>
</dbReference>
<feature type="modified residue" description="4-aspartylphosphate" evidence="3">
    <location>
        <position position="54"/>
    </location>
</feature>
<evidence type="ECO:0000256" key="3">
    <source>
        <dbReference type="PROSITE-ProRule" id="PRU00169"/>
    </source>
</evidence>
<dbReference type="InterPro" id="IPR001789">
    <property type="entry name" value="Sig_transdc_resp-reg_receiver"/>
</dbReference>
<dbReference type="RefSeq" id="WP_089283499.1">
    <property type="nucleotide sequence ID" value="NZ_FZOJ01000013.1"/>
</dbReference>
<dbReference type="SMART" id="SM00448">
    <property type="entry name" value="REC"/>
    <property type="match status" value="1"/>
</dbReference>
<gene>
    <name evidence="6" type="ORF">SAMN05446037_101354</name>
</gene>
<evidence type="ECO:0000256" key="2">
    <source>
        <dbReference type="ARBA" id="ARBA00024867"/>
    </source>
</evidence>
<evidence type="ECO:0000313" key="7">
    <source>
        <dbReference type="Proteomes" id="UP000198304"/>
    </source>
</evidence>
<dbReference type="AlphaFoldDB" id="A0A239FMM2"/>
<organism evidence="6 7">
    <name type="scientific">Anaerovirgula multivorans</name>
    <dbReference type="NCBI Taxonomy" id="312168"/>
    <lineage>
        <taxon>Bacteria</taxon>
        <taxon>Bacillati</taxon>
        <taxon>Bacillota</taxon>
        <taxon>Clostridia</taxon>
        <taxon>Peptostreptococcales</taxon>
        <taxon>Natronincolaceae</taxon>
        <taxon>Anaerovirgula</taxon>
    </lineage>
</organism>
<keyword evidence="3" id="KW-0597">Phosphoprotein</keyword>
<dbReference type="PANTHER" id="PTHR37299">
    <property type="entry name" value="TRANSCRIPTIONAL REGULATOR-RELATED"/>
    <property type="match status" value="1"/>
</dbReference>